<name>A0A4U0XWY1_9PEZI</name>
<accession>A0A4U0XWY1</accession>
<sequence length="398" mass="44137">MENTAEPDTALSPVLVHGSHGAPQPPSYLLALPLELRDQIYGHVLTSSADPQAPSLAPRPGTISLTQRTPYLAQTYTNTPTQRLYIALLDVSRSVRAEATRVLWTSQIFRFAVPPALVTQYLTDVASACPTVTTLTWGLRYIEFDAPLARPAGLLLCRHCGRFSHWQRAQHADDTAAICDFEDREQVSVLDELVALWRTLARFRGLRCIRTVVEWDFLREGVLCRDWRSLRSAKSVMGDGEAAQHGNSDNINDADNDFDDTAAAAAAADGDDANDDITHKPVHSTTLYWILLAGHLTPLLLSHTLPQLHLTLRYTSLSPAITVSALASALLVVEEALLSQRRVRRLPPRGLMDLLVDEVAWKRDREALVEQARRGRKEGVLEVVLTRPAAREVELGRE</sequence>
<proteinExistence type="predicted"/>
<dbReference type="PANTHER" id="PTHR42085">
    <property type="entry name" value="F-BOX DOMAIN-CONTAINING PROTEIN"/>
    <property type="match status" value="1"/>
</dbReference>
<dbReference type="AlphaFoldDB" id="A0A4U0XWY1"/>
<evidence type="ECO:0008006" key="3">
    <source>
        <dbReference type="Google" id="ProtNLM"/>
    </source>
</evidence>
<evidence type="ECO:0000313" key="2">
    <source>
        <dbReference type="Proteomes" id="UP000308768"/>
    </source>
</evidence>
<dbReference type="EMBL" id="NAJN01000069">
    <property type="protein sequence ID" value="TKA80113.1"/>
    <property type="molecule type" value="Genomic_DNA"/>
</dbReference>
<dbReference type="PANTHER" id="PTHR42085:SF2">
    <property type="entry name" value="F-BOX DOMAIN-CONTAINING PROTEIN"/>
    <property type="match status" value="1"/>
</dbReference>
<organism evidence="1 2">
    <name type="scientific">Cryomyces minteri</name>
    <dbReference type="NCBI Taxonomy" id="331657"/>
    <lineage>
        <taxon>Eukaryota</taxon>
        <taxon>Fungi</taxon>
        <taxon>Dikarya</taxon>
        <taxon>Ascomycota</taxon>
        <taxon>Pezizomycotina</taxon>
        <taxon>Dothideomycetes</taxon>
        <taxon>Dothideomycetes incertae sedis</taxon>
        <taxon>Cryomyces</taxon>
    </lineage>
</organism>
<evidence type="ECO:0000313" key="1">
    <source>
        <dbReference type="EMBL" id="TKA80113.1"/>
    </source>
</evidence>
<reference evidence="1 2" key="1">
    <citation type="submission" date="2017-03" db="EMBL/GenBank/DDBJ databases">
        <title>Genomes of endolithic fungi from Antarctica.</title>
        <authorList>
            <person name="Coleine C."/>
            <person name="Masonjones S."/>
            <person name="Stajich J.E."/>
        </authorList>
    </citation>
    <scope>NUCLEOTIDE SEQUENCE [LARGE SCALE GENOMIC DNA]</scope>
    <source>
        <strain evidence="1 2">CCFEE 5187</strain>
    </source>
</reference>
<comment type="caution">
    <text evidence="1">The sequence shown here is derived from an EMBL/GenBank/DDBJ whole genome shotgun (WGS) entry which is preliminary data.</text>
</comment>
<gene>
    <name evidence="1" type="ORF">B0A49_01358</name>
</gene>
<dbReference type="Proteomes" id="UP000308768">
    <property type="component" value="Unassembled WGS sequence"/>
</dbReference>
<protein>
    <recommendedName>
        <fullName evidence="3">F-box domain-containing protein</fullName>
    </recommendedName>
</protein>
<keyword evidence="2" id="KW-1185">Reference proteome</keyword>
<dbReference type="InterPro" id="IPR038883">
    <property type="entry name" value="AN11006-like"/>
</dbReference>